<organism evidence="8 9">
    <name type="scientific">Brachionus calyciflorus</name>
    <dbReference type="NCBI Taxonomy" id="104777"/>
    <lineage>
        <taxon>Eukaryota</taxon>
        <taxon>Metazoa</taxon>
        <taxon>Spiralia</taxon>
        <taxon>Gnathifera</taxon>
        <taxon>Rotifera</taxon>
        <taxon>Eurotatoria</taxon>
        <taxon>Monogononta</taxon>
        <taxon>Pseudotrocha</taxon>
        <taxon>Ploima</taxon>
        <taxon>Brachionidae</taxon>
        <taxon>Brachionus</taxon>
    </lineage>
</organism>
<evidence type="ECO:0000256" key="2">
    <source>
        <dbReference type="ARBA" id="ARBA00022692"/>
    </source>
</evidence>
<dbReference type="EMBL" id="CAJNOC010001761">
    <property type="protein sequence ID" value="CAF0889059.1"/>
    <property type="molecule type" value="Genomic_DNA"/>
</dbReference>
<keyword evidence="4 7" id="KW-0472">Membrane</keyword>
<evidence type="ECO:0000313" key="9">
    <source>
        <dbReference type="Proteomes" id="UP000663879"/>
    </source>
</evidence>
<dbReference type="GO" id="GO:0005886">
    <property type="term" value="C:plasma membrane"/>
    <property type="evidence" value="ECO:0007669"/>
    <property type="project" value="TreeGrafter"/>
</dbReference>
<dbReference type="OrthoDB" id="10047996at2759"/>
<dbReference type="AlphaFoldDB" id="A0A813YUW2"/>
<dbReference type="GO" id="GO:0015275">
    <property type="term" value="F:stretch-activated, monoatomic cation-selective, calcium channel activity"/>
    <property type="evidence" value="ECO:0007669"/>
    <property type="project" value="TreeGrafter"/>
</dbReference>
<keyword evidence="9" id="KW-1185">Reference proteome</keyword>
<dbReference type="PANTHER" id="PTHR15819">
    <property type="entry name" value="TRANSMEMBRANE PROTEIN FAM155"/>
    <property type="match status" value="1"/>
</dbReference>
<evidence type="ECO:0000256" key="4">
    <source>
        <dbReference type="ARBA" id="ARBA00023136"/>
    </source>
</evidence>
<gene>
    <name evidence="8" type="ORF">OXX778_LOCUS10811</name>
</gene>
<evidence type="ECO:0000256" key="5">
    <source>
        <dbReference type="ARBA" id="ARBA00023180"/>
    </source>
</evidence>
<feature type="transmembrane region" description="Helical" evidence="7">
    <location>
        <begin position="51"/>
        <end position="75"/>
    </location>
</feature>
<evidence type="ECO:0000256" key="1">
    <source>
        <dbReference type="ARBA" id="ARBA00004141"/>
    </source>
</evidence>
<comment type="similarity">
    <text evidence="6">Belongs to the NALF family.</text>
</comment>
<keyword evidence="3 7" id="KW-1133">Transmembrane helix</keyword>
<evidence type="ECO:0000256" key="3">
    <source>
        <dbReference type="ARBA" id="ARBA00022989"/>
    </source>
</evidence>
<dbReference type="InterPro" id="IPR055288">
    <property type="entry name" value="NALCN_aux_factor_1/2"/>
</dbReference>
<evidence type="ECO:0000313" key="8">
    <source>
        <dbReference type="EMBL" id="CAF0889059.1"/>
    </source>
</evidence>
<comment type="caution">
    <text evidence="8">The sequence shown here is derived from an EMBL/GenBank/DDBJ whole genome shotgun (WGS) entry which is preliminary data.</text>
</comment>
<comment type="subcellular location">
    <subcellularLocation>
        <location evidence="1">Membrane</location>
        <topology evidence="1">Multi-pass membrane protein</topology>
    </subcellularLocation>
</comment>
<keyword evidence="5" id="KW-0325">Glycoprotein</keyword>
<keyword evidence="2 7" id="KW-0812">Transmembrane</keyword>
<protein>
    <submittedName>
        <fullName evidence="8">Uncharacterized protein</fullName>
    </submittedName>
</protein>
<feature type="non-terminal residue" evidence="8">
    <location>
        <position position="1"/>
    </location>
</feature>
<evidence type="ECO:0000256" key="6">
    <source>
        <dbReference type="ARBA" id="ARBA00029445"/>
    </source>
</evidence>
<sequence length="579" mass="68780">MFVIYQITNHDYQNYQIKPNQFRREENVIQLKDKYGLYHLDLENHKPNSTLFIWIINLLLLIYFTSAKLIVYPFIQFIFMTIALLEYRNLKDFVHILSIFKILNFFKNPFHSSSTKKLKSLFFIILLFPMRPVYSEQKISNKTLECDYDSYDNEIEYDENLFNELNMQETLIHLYRSCYKDKFHESRLSKPIKSSQNSCNKRPSPKKILKGLLFNEENQLIPDDILESINEMCSGDKVKNIDKIWWLANFDDKLCGNVYRNSIKTSHLNDYILEINSLEKTRRGIATHHHHNRHHSYIDNNENFRRNHIKHRHTYNYSDLKRDKINIIENSVLFKVENNSNFTDFNLSSARPKRVLNNCTLILLNIYLLSHTASCDFEDFVESLNHFDCLSNYFSVKSDCHKCQDAYKKWLCSSIIPFYHEDNKMAKPCQRFCYSVQNLCPFFRPVDNYGGQPVFHCRNVVQVIESRPDGYEDDDENYFDDDLNDDDRCYGECTKNMNQVKIDVTLNSIFKKKLLATGLINESFIHEMPIASAFDIWNNSRNITDFKIEKLFQMTRNSNNFNSNGRFKGVDECLFGFQP</sequence>
<reference evidence="8" key="1">
    <citation type="submission" date="2021-02" db="EMBL/GenBank/DDBJ databases">
        <authorList>
            <person name="Nowell W R."/>
        </authorList>
    </citation>
    <scope>NUCLEOTIDE SEQUENCE</scope>
    <source>
        <strain evidence="8">Ploen Becks lab</strain>
    </source>
</reference>
<evidence type="ECO:0000256" key="7">
    <source>
        <dbReference type="SAM" id="Phobius"/>
    </source>
</evidence>
<name>A0A813YUW2_9BILA</name>
<accession>A0A813YUW2</accession>
<dbReference type="Proteomes" id="UP000663879">
    <property type="component" value="Unassembled WGS sequence"/>
</dbReference>
<dbReference type="PANTHER" id="PTHR15819:SF11">
    <property type="entry name" value="MID1, ISOFORM A"/>
    <property type="match status" value="1"/>
</dbReference>
<proteinExistence type="inferred from homology"/>
<dbReference type="GO" id="GO:0098703">
    <property type="term" value="P:calcium ion import across plasma membrane"/>
    <property type="evidence" value="ECO:0007669"/>
    <property type="project" value="TreeGrafter"/>
</dbReference>